<feature type="domain" description="Helicase C-terminal" evidence="12">
    <location>
        <begin position="247"/>
        <end position="424"/>
    </location>
</feature>
<dbReference type="GO" id="GO:0016787">
    <property type="term" value="F:hydrolase activity"/>
    <property type="evidence" value="ECO:0007669"/>
    <property type="project" value="UniProtKB-KW"/>
</dbReference>
<keyword evidence="3" id="KW-0378">Hydrolase</keyword>
<organism evidence="14 15">
    <name type="scientific">Angiostrongylus cantonensis</name>
    <name type="common">Rat lungworm</name>
    <dbReference type="NCBI Taxonomy" id="6313"/>
    <lineage>
        <taxon>Eukaryota</taxon>
        <taxon>Metazoa</taxon>
        <taxon>Ecdysozoa</taxon>
        <taxon>Nematoda</taxon>
        <taxon>Chromadorea</taxon>
        <taxon>Rhabditida</taxon>
        <taxon>Rhabditina</taxon>
        <taxon>Rhabditomorpha</taxon>
        <taxon>Strongyloidea</taxon>
        <taxon>Metastrongylidae</taxon>
        <taxon>Angiostrongylus</taxon>
    </lineage>
</organism>
<dbReference type="AlphaFoldDB" id="A0A0K0DDZ9"/>
<dbReference type="EC" id="3.6.4.13" evidence="1"/>
<keyword evidence="6" id="KW-0694">RNA-binding</keyword>
<evidence type="ECO:0000259" key="11">
    <source>
        <dbReference type="PROSITE" id="PS51192"/>
    </source>
</evidence>
<feature type="domain" description="DEAD-box RNA helicase Q" evidence="13">
    <location>
        <begin position="23"/>
        <end position="51"/>
    </location>
</feature>
<evidence type="ECO:0000256" key="3">
    <source>
        <dbReference type="ARBA" id="ARBA00022801"/>
    </source>
</evidence>
<dbReference type="Proteomes" id="UP000035642">
    <property type="component" value="Unassembled WGS sequence"/>
</dbReference>
<evidence type="ECO:0000256" key="5">
    <source>
        <dbReference type="ARBA" id="ARBA00022840"/>
    </source>
</evidence>
<reference evidence="15" key="2">
    <citation type="submission" date="2017-02" db="UniProtKB">
        <authorList>
            <consortium name="WormBaseParasite"/>
        </authorList>
    </citation>
    <scope>IDENTIFICATION</scope>
</reference>
<dbReference type="InterPro" id="IPR001650">
    <property type="entry name" value="Helicase_C-like"/>
</dbReference>
<evidence type="ECO:0000256" key="7">
    <source>
        <dbReference type="ARBA" id="ARBA00038041"/>
    </source>
</evidence>
<keyword evidence="14" id="KW-1185">Reference proteome</keyword>
<comment type="similarity">
    <text evidence="7">Belongs to the DEAD box helicase family. DDX56/DBP9 subfamily.</text>
</comment>
<sequence length="543" mass="61024">MSQGIECLKKTKLNVVTPKVGMKAFSDFDIDERLLKSIGIIGWETPTQVQESLFSLALEDKNVIARARTGSGKTGAYLIPIINKVIGFTSVSALFIAPTKELCIQINDLLVKLLEPLPFLQSLNLSDLAMEERSVWENVSGLNLCVLSVRPNFCNVVRYLVLDEADLLLSFGYEQEMRDGESLPSKYQCIMTSATVTDDMSALKALFMTGPVFTIKLKEGDLPDVDQLAQYQITCLNDHERFTILVAMFKLRLIVGKTIIFVNNTNRCYMTSLVLRAFGLKSCVLNSSMPANSRFHVINQYNNGAFDIIIASDAVDAFGDDAVQSREVIIHEYFQSSRKDKESGVSRGIDFHQVGNVVNLDFPTSTDIYIHRVGRTARGRNKGTALSLCTPEERVYLDAIQEDINKQMGRKVIIPYEIRIKELDSFVLRVKEVLSKCGKSTIKAARIQEIKLEMMRSARLQSFFAKNPREKTLLETSTRPTMVAVHTTAIADVPEYMVPKSLRGISYSKAKPGKKRRQKLQGKSSNQKVFNRRKNDPLSNFKI</sequence>
<dbReference type="SMART" id="SM00487">
    <property type="entry name" value="DEXDc"/>
    <property type="match status" value="1"/>
</dbReference>
<dbReference type="InterPro" id="IPR014014">
    <property type="entry name" value="RNA_helicase_DEAD_Q_motif"/>
</dbReference>
<evidence type="ECO:0000256" key="10">
    <source>
        <dbReference type="SAM" id="MobiDB-lite"/>
    </source>
</evidence>
<dbReference type="Pfam" id="PF00270">
    <property type="entry name" value="DEAD"/>
    <property type="match status" value="1"/>
</dbReference>
<accession>A0A0K0DDZ9</accession>
<dbReference type="STRING" id="6313.A0A0K0DDZ9"/>
<reference evidence="14" key="1">
    <citation type="submission" date="2012-09" db="EMBL/GenBank/DDBJ databases">
        <authorList>
            <person name="Martin A.A."/>
        </authorList>
    </citation>
    <scope>NUCLEOTIDE SEQUENCE</scope>
</reference>
<dbReference type="SUPFAM" id="SSF52540">
    <property type="entry name" value="P-loop containing nucleoside triphosphate hydrolases"/>
    <property type="match status" value="3"/>
</dbReference>
<evidence type="ECO:0000256" key="9">
    <source>
        <dbReference type="PROSITE-ProRule" id="PRU00552"/>
    </source>
</evidence>
<feature type="region of interest" description="Disordered" evidence="10">
    <location>
        <begin position="510"/>
        <end position="543"/>
    </location>
</feature>
<protein>
    <recommendedName>
        <fullName evidence="1">RNA helicase</fullName>
        <ecNumber evidence="1">3.6.4.13</ecNumber>
    </recommendedName>
</protein>
<keyword evidence="5" id="KW-0067">ATP-binding</keyword>
<proteinExistence type="inferred from homology"/>
<dbReference type="GO" id="GO:0003724">
    <property type="term" value="F:RNA helicase activity"/>
    <property type="evidence" value="ECO:0007669"/>
    <property type="project" value="UniProtKB-EC"/>
</dbReference>
<dbReference type="PANTHER" id="PTHR47959">
    <property type="entry name" value="ATP-DEPENDENT RNA HELICASE RHLE-RELATED"/>
    <property type="match status" value="1"/>
</dbReference>
<comment type="catalytic activity">
    <reaction evidence="8">
        <text>ATP + H2O = ADP + phosphate + H(+)</text>
        <dbReference type="Rhea" id="RHEA:13065"/>
        <dbReference type="ChEBI" id="CHEBI:15377"/>
        <dbReference type="ChEBI" id="CHEBI:15378"/>
        <dbReference type="ChEBI" id="CHEBI:30616"/>
        <dbReference type="ChEBI" id="CHEBI:43474"/>
        <dbReference type="ChEBI" id="CHEBI:456216"/>
        <dbReference type="EC" id="3.6.4.13"/>
    </reaction>
</comment>
<evidence type="ECO:0000313" key="14">
    <source>
        <dbReference type="Proteomes" id="UP000035642"/>
    </source>
</evidence>
<dbReference type="GO" id="GO:0005829">
    <property type="term" value="C:cytosol"/>
    <property type="evidence" value="ECO:0007669"/>
    <property type="project" value="TreeGrafter"/>
</dbReference>
<evidence type="ECO:0000256" key="2">
    <source>
        <dbReference type="ARBA" id="ARBA00022741"/>
    </source>
</evidence>
<dbReference type="PROSITE" id="PS51195">
    <property type="entry name" value="Q_MOTIF"/>
    <property type="match status" value="1"/>
</dbReference>
<dbReference type="PROSITE" id="PS51194">
    <property type="entry name" value="HELICASE_CTER"/>
    <property type="match status" value="1"/>
</dbReference>
<dbReference type="GO" id="GO:0003723">
    <property type="term" value="F:RNA binding"/>
    <property type="evidence" value="ECO:0007669"/>
    <property type="project" value="UniProtKB-KW"/>
</dbReference>
<evidence type="ECO:0000256" key="1">
    <source>
        <dbReference type="ARBA" id="ARBA00012552"/>
    </source>
</evidence>
<dbReference type="WBParaSite" id="ACAC_0000901701-mRNA-1">
    <property type="protein sequence ID" value="ACAC_0000901701-mRNA-1"/>
    <property type="gene ID" value="ACAC_0000901701"/>
</dbReference>
<dbReference type="CDD" id="cd18787">
    <property type="entry name" value="SF2_C_DEAD"/>
    <property type="match status" value="1"/>
</dbReference>
<feature type="short sequence motif" description="Q motif" evidence="9">
    <location>
        <begin position="23"/>
        <end position="51"/>
    </location>
</feature>
<evidence type="ECO:0000259" key="12">
    <source>
        <dbReference type="PROSITE" id="PS51194"/>
    </source>
</evidence>
<evidence type="ECO:0000313" key="15">
    <source>
        <dbReference type="WBParaSite" id="ACAC_0000901701-mRNA-1"/>
    </source>
</evidence>
<keyword evidence="4" id="KW-0347">Helicase</keyword>
<evidence type="ECO:0000256" key="6">
    <source>
        <dbReference type="ARBA" id="ARBA00022884"/>
    </source>
</evidence>
<dbReference type="GO" id="GO:0005524">
    <property type="term" value="F:ATP binding"/>
    <property type="evidence" value="ECO:0007669"/>
    <property type="project" value="UniProtKB-KW"/>
</dbReference>
<dbReference type="InterPro" id="IPR014001">
    <property type="entry name" value="Helicase_ATP-bd"/>
</dbReference>
<keyword evidence="2" id="KW-0547">Nucleotide-binding</keyword>
<dbReference type="PROSITE" id="PS51192">
    <property type="entry name" value="HELICASE_ATP_BIND_1"/>
    <property type="match status" value="1"/>
</dbReference>
<feature type="compositionally biased region" description="Basic residues" evidence="10">
    <location>
        <begin position="511"/>
        <end position="520"/>
    </location>
</feature>
<evidence type="ECO:0000256" key="8">
    <source>
        <dbReference type="ARBA" id="ARBA00047984"/>
    </source>
</evidence>
<evidence type="ECO:0000256" key="4">
    <source>
        <dbReference type="ARBA" id="ARBA00022806"/>
    </source>
</evidence>
<dbReference type="PANTHER" id="PTHR47959:SF21">
    <property type="entry name" value="DEAD-BOX HELICASE 56"/>
    <property type="match status" value="1"/>
</dbReference>
<name>A0A0K0DDZ9_ANGCA</name>
<dbReference type="Gene3D" id="3.40.50.300">
    <property type="entry name" value="P-loop containing nucleotide triphosphate hydrolases"/>
    <property type="match status" value="2"/>
</dbReference>
<dbReference type="InterPro" id="IPR050079">
    <property type="entry name" value="DEAD_box_RNA_helicase"/>
</dbReference>
<dbReference type="Pfam" id="PF00271">
    <property type="entry name" value="Helicase_C"/>
    <property type="match status" value="1"/>
</dbReference>
<dbReference type="InterPro" id="IPR011545">
    <property type="entry name" value="DEAD/DEAH_box_helicase_dom"/>
</dbReference>
<evidence type="ECO:0000259" key="13">
    <source>
        <dbReference type="PROSITE" id="PS51195"/>
    </source>
</evidence>
<dbReference type="SMART" id="SM00490">
    <property type="entry name" value="HELICc"/>
    <property type="match status" value="1"/>
</dbReference>
<feature type="domain" description="Helicase ATP-binding" evidence="11">
    <location>
        <begin position="54"/>
        <end position="214"/>
    </location>
</feature>
<dbReference type="InterPro" id="IPR027417">
    <property type="entry name" value="P-loop_NTPase"/>
</dbReference>